<proteinExistence type="predicted"/>
<gene>
    <name evidence="1" type="ORF">GCM10022399_42090</name>
</gene>
<organism evidence="1 2">
    <name type="scientific">Terrabacter ginsenosidimutans</name>
    <dbReference type="NCBI Taxonomy" id="490575"/>
    <lineage>
        <taxon>Bacteria</taxon>
        <taxon>Bacillati</taxon>
        <taxon>Actinomycetota</taxon>
        <taxon>Actinomycetes</taxon>
        <taxon>Micrococcales</taxon>
        <taxon>Intrasporangiaceae</taxon>
        <taxon>Terrabacter</taxon>
    </lineage>
</organism>
<reference evidence="2" key="1">
    <citation type="journal article" date="2019" name="Int. J. Syst. Evol. Microbiol.">
        <title>The Global Catalogue of Microorganisms (GCM) 10K type strain sequencing project: providing services to taxonomists for standard genome sequencing and annotation.</title>
        <authorList>
            <consortium name="The Broad Institute Genomics Platform"/>
            <consortium name="The Broad Institute Genome Sequencing Center for Infectious Disease"/>
            <person name="Wu L."/>
            <person name="Ma J."/>
        </authorList>
    </citation>
    <scope>NUCLEOTIDE SEQUENCE [LARGE SCALE GENOMIC DNA]</scope>
    <source>
        <strain evidence="2">JCM 17125</strain>
    </source>
</reference>
<evidence type="ECO:0000313" key="2">
    <source>
        <dbReference type="Proteomes" id="UP001501468"/>
    </source>
</evidence>
<accession>A0ABP7ESH3</accession>
<sequence>MPGQRVWWKVKAKQTLDMLAIGFTGVLLSAAAVGSIDQTPKRPRPEANFPGVNQVHQQGQIRSVVVGSGQMEQLDTMNPSARMLRGSDIHS</sequence>
<evidence type="ECO:0000313" key="1">
    <source>
        <dbReference type="EMBL" id="GAA3721315.1"/>
    </source>
</evidence>
<comment type="caution">
    <text evidence="1">The sequence shown here is derived from an EMBL/GenBank/DDBJ whole genome shotgun (WGS) entry which is preliminary data.</text>
</comment>
<keyword evidence="2" id="KW-1185">Reference proteome</keyword>
<dbReference type="EMBL" id="BAABDC010000013">
    <property type="protein sequence ID" value="GAA3721315.1"/>
    <property type="molecule type" value="Genomic_DNA"/>
</dbReference>
<name>A0ABP7ESH3_9MICO</name>
<protein>
    <submittedName>
        <fullName evidence="1">Uncharacterized protein</fullName>
    </submittedName>
</protein>
<dbReference type="Proteomes" id="UP001501468">
    <property type="component" value="Unassembled WGS sequence"/>
</dbReference>